<organism evidence="1 2">
    <name type="scientific">Legionella cherrii</name>
    <dbReference type="NCBI Taxonomy" id="28084"/>
    <lineage>
        <taxon>Bacteria</taxon>
        <taxon>Pseudomonadati</taxon>
        <taxon>Pseudomonadota</taxon>
        <taxon>Gammaproteobacteria</taxon>
        <taxon>Legionellales</taxon>
        <taxon>Legionellaceae</taxon>
        <taxon>Legionella</taxon>
    </lineage>
</organism>
<dbReference type="EMBL" id="LNXW01000013">
    <property type="protein sequence ID" value="KTC80324.1"/>
    <property type="molecule type" value="Genomic_DNA"/>
</dbReference>
<dbReference type="RefSeq" id="WP_058387973.1">
    <property type="nucleotide sequence ID" value="NZ_LNXW01000013.1"/>
</dbReference>
<proteinExistence type="predicted"/>
<name>A0A0W0SB87_9GAMM</name>
<dbReference type="Proteomes" id="UP000054921">
    <property type="component" value="Unassembled WGS sequence"/>
</dbReference>
<dbReference type="AlphaFoldDB" id="A0A0W0SB87"/>
<evidence type="ECO:0000313" key="1">
    <source>
        <dbReference type="EMBL" id="KTC80324.1"/>
    </source>
</evidence>
<dbReference type="OrthoDB" id="5647316at2"/>
<sequence length="156" mass="17596">MKKIYAIVKPPYTKIGDNFSDLASYFVSPLYTLAFEQVCGYSLGHEVLFYETIEDAKKILEDGIKGKKIDAKTAIQKAIVELEADDEGKITGFGTLYTVDYDKRSEPAEGHYFKPVRIPKWSEQAIDPKIDASPEALSEMIIQYEQSKKTATELTQ</sequence>
<protein>
    <submittedName>
        <fullName evidence="1">Uncharacterized protein</fullName>
    </submittedName>
</protein>
<evidence type="ECO:0000313" key="2">
    <source>
        <dbReference type="Proteomes" id="UP000054921"/>
    </source>
</evidence>
<accession>A0A0W0SB87</accession>
<comment type="caution">
    <text evidence="1">The sequence shown here is derived from an EMBL/GenBank/DDBJ whole genome shotgun (WGS) entry which is preliminary data.</text>
</comment>
<reference evidence="1 2" key="1">
    <citation type="submission" date="2015-11" db="EMBL/GenBank/DDBJ databases">
        <title>Genomic analysis of 38 Legionella species identifies large and diverse effector repertoires.</title>
        <authorList>
            <person name="Burstein D."/>
            <person name="Amaro F."/>
            <person name="Zusman T."/>
            <person name="Lifshitz Z."/>
            <person name="Cohen O."/>
            <person name="Gilbert J.A."/>
            <person name="Pupko T."/>
            <person name="Shuman H.A."/>
            <person name="Segal G."/>
        </authorList>
    </citation>
    <scope>NUCLEOTIDE SEQUENCE [LARGE SCALE GENOMIC DNA]</scope>
    <source>
        <strain evidence="1 2">ORW</strain>
    </source>
</reference>
<dbReference type="PATRIC" id="fig|28084.5.peg.2538"/>
<gene>
    <name evidence="1" type="ORF">Lche_2344</name>
</gene>